<name>A0AAV9PIF2_9PEZI</name>
<dbReference type="InterPro" id="IPR050693">
    <property type="entry name" value="Hsp70_NEF-Inhibitors"/>
</dbReference>
<dbReference type="InterPro" id="IPR016024">
    <property type="entry name" value="ARM-type_fold"/>
</dbReference>
<dbReference type="GO" id="GO:0000774">
    <property type="term" value="F:adenyl-nucleotide exchange factor activity"/>
    <property type="evidence" value="ECO:0007669"/>
    <property type="project" value="TreeGrafter"/>
</dbReference>
<dbReference type="Proteomes" id="UP001337655">
    <property type="component" value="Unassembled WGS sequence"/>
</dbReference>
<gene>
    <name evidence="9" type="primary">FES1</name>
    <name evidence="9" type="ORF">LTR77_002667</name>
</gene>
<dbReference type="GeneID" id="89924014"/>
<keyword evidence="4" id="KW-0677">Repeat</keyword>
<evidence type="ECO:0000256" key="5">
    <source>
        <dbReference type="ARBA" id="ARBA00022845"/>
    </source>
</evidence>
<evidence type="ECO:0000256" key="4">
    <source>
        <dbReference type="ARBA" id="ARBA00022737"/>
    </source>
</evidence>
<evidence type="ECO:0000256" key="1">
    <source>
        <dbReference type="ARBA" id="ARBA00004496"/>
    </source>
</evidence>
<dbReference type="GO" id="GO:0006417">
    <property type="term" value="P:regulation of translation"/>
    <property type="evidence" value="ECO:0007669"/>
    <property type="project" value="UniProtKB-KW"/>
</dbReference>
<dbReference type="PANTHER" id="PTHR19316">
    <property type="entry name" value="PROTEIN FOLDING REGULATOR"/>
    <property type="match status" value="1"/>
</dbReference>
<comment type="function">
    <text evidence="6">Functions as a nucleotide exchange factor (NEF) for Hsp70 chaperones which accelerates the release of ADP. Required for fully efficient Hsp70-mediated folding of proteins.</text>
</comment>
<evidence type="ECO:0000313" key="10">
    <source>
        <dbReference type="Proteomes" id="UP001337655"/>
    </source>
</evidence>
<feature type="domain" description="Nucleotide exchange factor Fes1" evidence="8">
    <location>
        <begin position="9"/>
        <end position="99"/>
    </location>
</feature>
<dbReference type="SUPFAM" id="SSF48371">
    <property type="entry name" value="ARM repeat"/>
    <property type="match status" value="1"/>
</dbReference>
<keyword evidence="10" id="KW-1185">Reference proteome</keyword>
<organism evidence="9 10">
    <name type="scientific">Saxophila tyrrhenica</name>
    <dbReference type="NCBI Taxonomy" id="1690608"/>
    <lineage>
        <taxon>Eukaryota</taxon>
        <taxon>Fungi</taxon>
        <taxon>Dikarya</taxon>
        <taxon>Ascomycota</taxon>
        <taxon>Pezizomycotina</taxon>
        <taxon>Dothideomycetes</taxon>
        <taxon>Dothideomycetidae</taxon>
        <taxon>Mycosphaerellales</taxon>
        <taxon>Extremaceae</taxon>
        <taxon>Saxophila</taxon>
    </lineage>
</organism>
<comment type="subcellular location">
    <subcellularLocation>
        <location evidence="1">Cytoplasm</location>
    </subcellularLocation>
</comment>
<protein>
    <submittedName>
        <fullName evidence="9">Hsp70 nucleotide exchange factor fes1</fullName>
    </submittedName>
</protein>
<feature type="region of interest" description="Disordered" evidence="7">
    <location>
        <begin position="1"/>
        <end position="46"/>
    </location>
</feature>
<proteinExistence type="inferred from homology"/>
<comment type="similarity">
    <text evidence="2">Belongs to the FES1 family.</text>
</comment>
<reference evidence="9 10" key="1">
    <citation type="submission" date="2023-08" db="EMBL/GenBank/DDBJ databases">
        <title>Black Yeasts Isolated from many extreme environments.</title>
        <authorList>
            <person name="Coleine C."/>
            <person name="Stajich J.E."/>
            <person name="Selbmann L."/>
        </authorList>
    </citation>
    <scope>NUCLEOTIDE SEQUENCE [LARGE SCALE GENOMIC DNA]</scope>
    <source>
        <strain evidence="9 10">CCFEE 5935</strain>
    </source>
</reference>
<dbReference type="InterPro" id="IPR011989">
    <property type="entry name" value="ARM-like"/>
</dbReference>
<dbReference type="AlphaFoldDB" id="A0AAV9PIF2"/>
<dbReference type="Pfam" id="PF08609">
    <property type="entry name" value="Fes1"/>
    <property type="match status" value="1"/>
</dbReference>
<dbReference type="GO" id="GO:0005783">
    <property type="term" value="C:endoplasmic reticulum"/>
    <property type="evidence" value="ECO:0007669"/>
    <property type="project" value="TreeGrafter"/>
</dbReference>
<keyword evidence="5" id="KW-0810">Translation regulation</keyword>
<evidence type="ECO:0000256" key="6">
    <source>
        <dbReference type="ARBA" id="ARBA00024912"/>
    </source>
</evidence>
<dbReference type="EMBL" id="JAVRRT010000004">
    <property type="protein sequence ID" value="KAK5172547.1"/>
    <property type="molecule type" value="Genomic_DNA"/>
</dbReference>
<comment type="caution">
    <text evidence="9">The sequence shown here is derived from an EMBL/GenBank/DDBJ whole genome shotgun (WGS) entry which is preliminary data.</text>
</comment>
<dbReference type="RefSeq" id="XP_064661265.1">
    <property type="nucleotide sequence ID" value="XM_064799926.1"/>
</dbReference>
<dbReference type="Gene3D" id="1.25.10.10">
    <property type="entry name" value="Leucine-rich Repeat Variant"/>
    <property type="match status" value="1"/>
</dbReference>
<dbReference type="InterPro" id="IPR013918">
    <property type="entry name" value="Nucleotide_exch_fac_Fes1"/>
</dbReference>
<accession>A0AAV9PIF2</accession>
<evidence type="ECO:0000256" key="2">
    <source>
        <dbReference type="ARBA" id="ARBA00011045"/>
    </source>
</evidence>
<dbReference type="FunFam" id="1.25.10.10:FF:000434">
    <property type="entry name" value="Hsp70 nucleotide exchange factor fes1"/>
    <property type="match status" value="1"/>
</dbReference>
<evidence type="ECO:0000256" key="7">
    <source>
        <dbReference type="SAM" id="MobiDB-lite"/>
    </source>
</evidence>
<keyword evidence="3" id="KW-0963">Cytoplasm</keyword>
<sequence length="220" mass="24476">MDTSKQESLNQLLQWSIENSDASRNDPTVQPTDQQRDPNQGLNPSALAELLGGPSDADRMREAMTAIIAPFSEVDLENKMVAWDNLEQLIEQIDNANNMESLGMWAPLTAQLDSEEPEMRRMAAWCCSTAVQNNVKSQEMMLRTNTIPKLAKLALEDGNQAVRKKAVSALSSEVRNFQPGMDELEKNLPEGFVMVRRVDAADMEAVDGVIQKLRDQATRG</sequence>
<feature type="compositionally biased region" description="Polar residues" evidence="7">
    <location>
        <begin position="1"/>
        <end position="43"/>
    </location>
</feature>
<evidence type="ECO:0000259" key="8">
    <source>
        <dbReference type="Pfam" id="PF08609"/>
    </source>
</evidence>
<evidence type="ECO:0000313" key="9">
    <source>
        <dbReference type="EMBL" id="KAK5172547.1"/>
    </source>
</evidence>
<dbReference type="PANTHER" id="PTHR19316:SF18">
    <property type="entry name" value="HSP70-BINDING PROTEIN 1"/>
    <property type="match status" value="1"/>
</dbReference>
<evidence type="ECO:0000256" key="3">
    <source>
        <dbReference type="ARBA" id="ARBA00022490"/>
    </source>
</evidence>